<proteinExistence type="predicted"/>
<accession>A0ABN2QFS8</accession>
<evidence type="ECO:0008006" key="4">
    <source>
        <dbReference type="Google" id="ProtNLM"/>
    </source>
</evidence>
<organism evidence="2 3">
    <name type="scientific">Catenulispora subtropica</name>
    <dbReference type="NCBI Taxonomy" id="450798"/>
    <lineage>
        <taxon>Bacteria</taxon>
        <taxon>Bacillati</taxon>
        <taxon>Actinomycetota</taxon>
        <taxon>Actinomycetes</taxon>
        <taxon>Catenulisporales</taxon>
        <taxon>Catenulisporaceae</taxon>
        <taxon>Catenulispora</taxon>
    </lineage>
</organism>
<dbReference type="RefSeq" id="WP_344655049.1">
    <property type="nucleotide sequence ID" value="NZ_BAAAQM010000001.1"/>
</dbReference>
<dbReference type="Proteomes" id="UP001499854">
    <property type="component" value="Unassembled WGS sequence"/>
</dbReference>
<gene>
    <name evidence="2" type="ORF">GCM10009838_03160</name>
</gene>
<keyword evidence="3" id="KW-1185">Reference proteome</keyword>
<comment type="caution">
    <text evidence="2">The sequence shown here is derived from an EMBL/GenBank/DDBJ whole genome shotgun (WGS) entry which is preliminary data.</text>
</comment>
<evidence type="ECO:0000256" key="1">
    <source>
        <dbReference type="SAM" id="SignalP"/>
    </source>
</evidence>
<feature type="signal peptide" evidence="1">
    <location>
        <begin position="1"/>
        <end position="29"/>
    </location>
</feature>
<reference evidence="2 3" key="1">
    <citation type="journal article" date="2019" name="Int. J. Syst. Evol. Microbiol.">
        <title>The Global Catalogue of Microorganisms (GCM) 10K type strain sequencing project: providing services to taxonomists for standard genome sequencing and annotation.</title>
        <authorList>
            <consortium name="The Broad Institute Genomics Platform"/>
            <consortium name="The Broad Institute Genome Sequencing Center for Infectious Disease"/>
            <person name="Wu L."/>
            <person name="Ma J."/>
        </authorList>
    </citation>
    <scope>NUCLEOTIDE SEQUENCE [LARGE SCALE GENOMIC DNA]</scope>
    <source>
        <strain evidence="2 3">JCM 16013</strain>
    </source>
</reference>
<feature type="chain" id="PRO_5045078004" description="Secreted protein" evidence="1">
    <location>
        <begin position="30"/>
        <end position="153"/>
    </location>
</feature>
<keyword evidence="1" id="KW-0732">Signal</keyword>
<name>A0ABN2QFS8_9ACTN</name>
<evidence type="ECO:0000313" key="3">
    <source>
        <dbReference type="Proteomes" id="UP001499854"/>
    </source>
</evidence>
<dbReference type="EMBL" id="BAAAQM010000001">
    <property type="protein sequence ID" value="GAA1951397.1"/>
    <property type="molecule type" value="Genomic_DNA"/>
</dbReference>
<evidence type="ECO:0000313" key="2">
    <source>
        <dbReference type="EMBL" id="GAA1951397.1"/>
    </source>
</evidence>
<sequence>MPSRAILTVAATTAATLGGGLASAGTAAAATAPHAARVPPAVRAAAGVPPTAPPPGIFGIDDDLDVADNWCISPLSWSGPVTSAILPTAARACDRKPVRADGGTHVLDGLCLAPIALDGLPGSGPGAPCGTPDAKGPVSALRGFSVAGVQVTY</sequence>
<protein>
    <recommendedName>
        <fullName evidence="4">Secreted protein</fullName>
    </recommendedName>
</protein>